<name>C0W171_9ACTO</name>
<dbReference type="RefSeq" id="WP_006546331.1">
    <property type="nucleotide sequence ID" value="NZ_DS999541.1"/>
</dbReference>
<sequence length="107" mass="12365">MVKLIIIFCFVMGLSLLLAVGIILSMLVSRRTLRGWQEHYTAENRQWKQQDEEGIVYASVTPEQADFYDIVDESTEGSGYLAAEELTLPEQITRRTIKNPEDKWKEI</sequence>
<dbReference type="Proteomes" id="UP000010301">
    <property type="component" value="Unassembled WGS sequence"/>
</dbReference>
<keyword evidence="3" id="KW-1185">Reference proteome</keyword>
<comment type="caution">
    <text evidence="2">The sequence shown here is derived from an EMBL/GenBank/DDBJ whole genome shotgun (WGS) entry which is preliminary data.</text>
</comment>
<reference evidence="2 3" key="1">
    <citation type="submission" date="2009-01" db="EMBL/GenBank/DDBJ databases">
        <authorList>
            <person name="Qin X."/>
            <person name="Bachman B."/>
            <person name="Battles P."/>
            <person name="Bell A."/>
            <person name="Bess C."/>
            <person name="Bickham C."/>
            <person name="Chaboub L."/>
            <person name="Chen D."/>
            <person name="Coyle M."/>
            <person name="Deiros D.R."/>
            <person name="Dinh H."/>
            <person name="Forbes L."/>
            <person name="Fowler G."/>
            <person name="Francisco L."/>
            <person name="Fu Q."/>
            <person name="Gubbala S."/>
            <person name="Hale W."/>
            <person name="Han Y."/>
            <person name="Hemphill L."/>
            <person name="Highlander S.K."/>
            <person name="Hirani K."/>
            <person name="Hogues M."/>
            <person name="Jackson L."/>
            <person name="Jakkamsetti A."/>
            <person name="Javaid M."/>
            <person name="Jiang H."/>
            <person name="Korchina V."/>
            <person name="Kovar C."/>
            <person name="Lara F."/>
            <person name="Lee S."/>
            <person name="Mata R."/>
            <person name="Mathew T."/>
            <person name="Moen C."/>
            <person name="Morales K."/>
            <person name="Munidasa M."/>
            <person name="Nazareth L."/>
            <person name="Ngo R."/>
            <person name="Nguyen L."/>
            <person name="Okwuonu G."/>
            <person name="Ongeri F."/>
            <person name="Patil S."/>
            <person name="Petrosino J."/>
            <person name="Pham C."/>
            <person name="Pham P."/>
            <person name="Pu L.-L."/>
            <person name="Puazo M."/>
            <person name="Raj R."/>
            <person name="Reid J."/>
            <person name="Rouhana J."/>
            <person name="Saada N."/>
            <person name="Shang Y."/>
            <person name="Simmons D."/>
            <person name="Thornton R."/>
            <person name="Warren J."/>
            <person name="Weissenberger G."/>
            <person name="Zhang J."/>
            <person name="Zhang L."/>
            <person name="Zhou C."/>
            <person name="Zhu D."/>
            <person name="Muzny D."/>
            <person name="Worley K."/>
            <person name="Gibbs R."/>
        </authorList>
    </citation>
    <scope>NUCLEOTIDE SEQUENCE [LARGE SCALE GENOMIC DNA]</scope>
    <source>
        <strain evidence="2 3">DSM 15436</strain>
    </source>
</reference>
<feature type="transmembrane region" description="Helical" evidence="1">
    <location>
        <begin position="6"/>
        <end position="28"/>
    </location>
</feature>
<evidence type="ECO:0000256" key="1">
    <source>
        <dbReference type="SAM" id="Phobius"/>
    </source>
</evidence>
<dbReference type="HOGENOM" id="CLU_2204393_0_0_11"/>
<keyword evidence="1" id="KW-0472">Membrane</keyword>
<proteinExistence type="predicted"/>
<protein>
    <submittedName>
        <fullName evidence="2">Uncharacterized protein</fullName>
    </submittedName>
</protein>
<dbReference type="STRING" id="525245.HMPREF0044_1161"/>
<evidence type="ECO:0000313" key="3">
    <source>
        <dbReference type="Proteomes" id="UP000010301"/>
    </source>
</evidence>
<accession>C0W171</accession>
<organism evidence="2 3">
    <name type="scientific">Gleimia coleocanis DSM 15436</name>
    <dbReference type="NCBI Taxonomy" id="525245"/>
    <lineage>
        <taxon>Bacteria</taxon>
        <taxon>Bacillati</taxon>
        <taxon>Actinomycetota</taxon>
        <taxon>Actinomycetes</taxon>
        <taxon>Actinomycetales</taxon>
        <taxon>Actinomycetaceae</taxon>
        <taxon>Gleimia</taxon>
    </lineage>
</organism>
<dbReference type="AlphaFoldDB" id="C0W171"/>
<dbReference type="EMBL" id="ACFG01000032">
    <property type="protein sequence ID" value="EEH63560.1"/>
    <property type="molecule type" value="Genomic_DNA"/>
</dbReference>
<evidence type="ECO:0000313" key="2">
    <source>
        <dbReference type="EMBL" id="EEH63560.1"/>
    </source>
</evidence>
<gene>
    <name evidence="2" type="ORF">HMPREF0044_1161</name>
</gene>
<keyword evidence="1" id="KW-1133">Transmembrane helix</keyword>
<keyword evidence="1" id="KW-0812">Transmembrane</keyword>